<evidence type="ECO:0000256" key="1">
    <source>
        <dbReference type="ARBA" id="ARBA00004196"/>
    </source>
</evidence>
<dbReference type="AlphaFoldDB" id="A0A2M8S5A8"/>
<feature type="chain" id="PRO_5014670184" evidence="6">
    <location>
        <begin position="24"/>
        <end position="304"/>
    </location>
</feature>
<feature type="domain" description="Fe/B12 periplasmic-binding" evidence="7">
    <location>
        <begin position="43"/>
        <end position="304"/>
    </location>
</feature>
<dbReference type="Pfam" id="PF01497">
    <property type="entry name" value="Peripla_BP_2"/>
    <property type="match status" value="1"/>
</dbReference>
<accession>A0A2M8S5A8</accession>
<evidence type="ECO:0000256" key="5">
    <source>
        <dbReference type="ARBA" id="ARBA00022729"/>
    </source>
</evidence>
<organism evidence="8 9">
    <name type="scientific">Conservatibacter flavescens</name>
    <dbReference type="NCBI Taxonomy" id="28161"/>
    <lineage>
        <taxon>Bacteria</taxon>
        <taxon>Pseudomonadati</taxon>
        <taxon>Pseudomonadota</taxon>
        <taxon>Gammaproteobacteria</taxon>
        <taxon>Pasteurellales</taxon>
        <taxon>Pasteurellaceae</taxon>
        <taxon>Conservatibacter</taxon>
    </lineage>
</organism>
<protein>
    <submittedName>
        <fullName evidence="8">ABC transporter</fullName>
    </submittedName>
</protein>
<evidence type="ECO:0000256" key="3">
    <source>
        <dbReference type="ARBA" id="ARBA00022448"/>
    </source>
</evidence>
<gene>
    <name evidence="8" type="ORF">CVP05_00470</name>
</gene>
<comment type="subcellular location">
    <subcellularLocation>
        <location evidence="1">Cell envelope</location>
    </subcellularLocation>
</comment>
<evidence type="ECO:0000256" key="2">
    <source>
        <dbReference type="ARBA" id="ARBA00008814"/>
    </source>
</evidence>
<feature type="signal peptide" evidence="6">
    <location>
        <begin position="1"/>
        <end position="23"/>
    </location>
</feature>
<comment type="caution">
    <text evidence="8">The sequence shown here is derived from an EMBL/GenBank/DDBJ whole genome shotgun (WGS) entry which is preliminary data.</text>
</comment>
<evidence type="ECO:0000259" key="7">
    <source>
        <dbReference type="PROSITE" id="PS50983"/>
    </source>
</evidence>
<keyword evidence="9" id="KW-1185">Reference proteome</keyword>
<evidence type="ECO:0000256" key="6">
    <source>
        <dbReference type="SAM" id="SignalP"/>
    </source>
</evidence>
<dbReference type="PANTHER" id="PTHR30532">
    <property type="entry name" value="IRON III DICITRATE-BINDING PERIPLASMIC PROTEIN"/>
    <property type="match status" value="1"/>
</dbReference>
<dbReference type="EMBL" id="PHHA01000002">
    <property type="protein sequence ID" value="PJG86321.1"/>
    <property type="molecule type" value="Genomic_DNA"/>
</dbReference>
<dbReference type="InterPro" id="IPR051313">
    <property type="entry name" value="Bact_iron-sidero_bind"/>
</dbReference>
<keyword evidence="4" id="KW-0408">Iron</keyword>
<dbReference type="OrthoDB" id="63946at2"/>
<dbReference type="RefSeq" id="WP_100287597.1">
    <property type="nucleotide sequence ID" value="NZ_PHHA01000002.1"/>
</dbReference>
<proteinExistence type="inferred from homology"/>
<dbReference type="CDD" id="cd01140">
    <property type="entry name" value="FatB"/>
    <property type="match status" value="1"/>
</dbReference>
<comment type="similarity">
    <text evidence="2">Belongs to the bacterial solute-binding protein 8 family.</text>
</comment>
<evidence type="ECO:0000256" key="4">
    <source>
        <dbReference type="ARBA" id="ARBA00022496"/>
    </source>
</evidence>
<evidence type="ECO:0000313" key="8">
    <source>
        <dbReference type="EMBL" id="PJG86321.1"/>
    </source>
</evidence>
<dbReference type="InterPro" id="IPR002491">
    <property type="entry name" value="ABC_transptr_periplasmic_BD"/>
</dbReference>
<keyword evidence="5 6" id="KW-0732">Signal</keyword>
<dbReference type="Gene3D" id="3.40.50.1980">
    <property type="entry name" value="Nitrogenase molybdenum iron protein domain"/>
    <property type="match status" value="2"/>
</dbReference>
<sequence>MKKSVLTMALALMGLFSTQTLNAAEINVHTPSGEQTVPQQPKRVVVLDFAALDIIRALGEKSTVVGVTKSGVLPQYLAEFKDAQYENIGSPKEADFEKINELKPDLIIAATRQEQLWGRLQEIAPVYKFTFDYHDQYAGLEQNVLALGKIFDREAQAKEKLAALDKQISHLQASVAGKNALVLLVNESNLSAYGDTSRYAMVYQKFGFTPVDKHIKSSTHGQKVGFEYVLEQNPDYLLVIDRSAAVTNKTNNAQKVLDNAIVKQTQAAKSDHIVYLDPANWYLAFGGLEATENMVKELESAVKK</sequence>
<name>A0A2M8S5A8_9PAST</name>
<evidence type="ECO:0000313" key="9">
    <source>
        <dbReference type="Proteomes" id="UP000229329"/>
    </source>
</evidence>
<dbReference type="InterPro" id="IPR033870">
    <property type="entry name" value="FatB"/>
</dbReference>
<keyword evidence="4" id="KW-0410">Iron transport</keyword>
<dbReference type="PANTHER" id="PTHR30532:SF28">
    <property type="entry name" value="PETROBACTIN-BINDING PROTEIN YCLQ"/>
    <property type="match status" value="1"/>
</dbReference>
<dbReference type="GO" id="GO:0030288">
    <property type="term" value="C:outer membrane-bounded periplasmic space"/>
    <property type="evidence" value="ECO:0007669"/>
    <property type="project" value="TreeGrafter"/>
</dbReference>
<dbReference type="Proteomes" id="UP000229329">
    <property type="component" value="Unassembled WGS sequence"/>
</dbReference>
<keyword evidence="3" id="KW-0813">Transport</keyword>
<dbReference type="GO" id="GO:1901678">
    <property type="term" value="P:iron coordination entity transport"/>
    <property type="evidence" value="ECO:0007669"/>
    <property type="project" value="UniProtKB-ARBA"/>
</dbReference>
<dbReference type="PROSITE" id="PS50983">
    <property type="entry name" value="FE_B12_PBP"/>
    <property type="match status" value="1"/>
</dbReference>
<dbReference type="SUPFAM" id="SSF53807">
    <property type="entry name" value="Helical backbone' metal receptor"/>
    <property type="match status" value="1"/>
</dbReference>
<keyword evidence="4" id="KW-0406">Ion transport</keyword>
<reference evidence="8 9" key="1">
    <citation type="submission" date="2017-11" db="EMBL/GenBank/DDBJ databases">
        <title>Reclassification of Bisgaard taxon 7 as Conservatibacter flavescens gen. nov., sp. nov.</title>
        <authorList>
            <person name="Christensen H."/>
        </authorList>
    </citation>
    <scope>NUCLEOTIDE SEQUENCE [LARGE SCALE GENOMIC DNA]</scope>
    <source>
        <strain evidence="8 9">7_4</strain>
    </source>
</reference>